<protein>
    <recommendedName>
        <fullName evidence="8">Amino acid transporter</fullName>
    </recommendedName>
</protein>
<dbReference type="InterPro" id="IPR050598">
    <property type="entry name" value="AminoAcid_Transporter"/>
</dbReference>
<feature type="transmembrane region" description="Helical" evidence="5">
    <location>
        <begin position="484"/>
        <end position="506"/>
    </location>
</feature>
<evidence type="ECO:0000256" key="3">
    <source>
        <dbReference type="ARBA" id="ARBA00022989"/>
    </source>
</evidence>
<evidence type="ECO:0000313" key="6">
    <source>
        <dbReference type="EMBL" id="CAF9936368.1"/>
    </source>
</evidence>
<keyword evidence="3 5" id="KW-1133">Transmembrane helix</keyword>
<dbReference type="EMBL" id="CAJPDS010000091">
    <property type="protein sequence ID" value="CAF9936368.1"/>
    <property type="molecule type" value="Genomic_DNA"/>
</dbReference>
<feature type="transmembrane region" description="Helical" evidence="5">
    <location>
        <begin position="143"/>
        <end position="161"/>
    </location>
</feature>
<gene>
    <name evidence="6" type="ORF">HETSPECPRED_010309</name>
</gene>
<accession>A0A8H3IX36</accession>
<dbReference type="GO" id="GO:0016020">
    <property type="term" value="C:membrane"/>
    <property type="evidence" value="ECO:0007669"/>
    <property type="project" value="UniProtKB-SubCell"/>
</dbReference>
<feature type="transmembrane region" description="Helical" evidence="5">
    <location>
        <begin position="404"/>
        <end position="425"/>
    </location>
</feature>
<evidence type="ECO:0008006" key="8">
    <source>
        <dbReference type="Google" id="ProtNLM"/>
    </source>
</evidence>
<sequence>MDTETEIYVIESRKTGQARKTLVQSHIAPVDTELSNDYGCSQGHLESILDSKCASHEISNGAPLEGHEDWRYSKHDRHAVLAPIKKGTELGYFSTMSATLYTSPDIQLICTNSNLILNKIVGTGIFVSPAVVLNATNSKGVSLLLWLSGCFITWAGLFIYLEYGFRWPLTGGELYYIDKVYTRPARLFTYMFASMFVLIGGVQANALTFGREVIIASLGSHPETPVDPRLQKFFAVMVVTFVCQLQAYSRFIYVRLSNILALSKISSLVVISICGFVALGGIRGSNSAINETSYGRANLADAFKTRSSSLDQYSLALLNVMRAFLGYENANLVLEEVKKGPSHDERRTFRRSVIFSVMIVCFLYLMTNVAFFAACTTDEIKSSPETLTLFLEKVFGPSRHAQTAASTVICLSAAGAIMSLTFAYARVKQEIARMGLVPVPQYWSETSQRRTPARALLLHWIFSVICILITPLDGPSGFRLMSTFYSYIHTWFSILLGGALLLAPVLSCFRDENGAPWTPKTSKLGYWLLAPLIIVYVSANAFVLIMSFYHHDTQDGVDRTSQIVSSLIGPIAGHCVLAFGVLWWAWDLYILPRLGYHFATEEKKVYDPKWGIEILDIRYIRSLEPPVAYVYHFLGPILDRCSALFGEK</sequence>
<dbReference type="PANTHER" id="PTHR11785:SF382">
    <property type="entry name" value="LOW-AFFINITY METHIONINE PERMEASE"/>
    <property type="match status" value="1"/>
</dbReference>
<evidence type="ECO:0000256" key="4">
    <source>
        <dbReference type="ARBA" id="ARBA00023136"/>
    </source>
</evidence>
<dbReference type="InterPro" id="IPR002293">
    <property type="entry name" value="AA/rel_permease1"/>
</dbReference>
<evidence type="ECO:0000313" key="7">
    <source>
        <dbReference type="Proteomes" id="UP000664521"/>
    </source>
</evidence>
<keyword evidence="2 5" id="KW-0812">Transmembrane</keyword>
<dbReference type="GO" id="GO:0015179">
    <property type="term" value="F:L-amino acid transmembrane transporter activity"/>
    <property type="evidence" value="ECO:0007669"/>
    <property type="project" value="TreeGrafter"/>
</dbReference>
<dbReference type="Pfam" id="PF13520">
    <property type="entry name" value="AA_permease_2"/>
    <property type="match status" value="1"/>
</dbReference>
<evidence type="ECO:0000256" key="5">
    <source>
        <dbReference type="SAM" id="Phobius"/>
    </source>
</evidence>
<feature type="transmembrane region" description="Helical" evidence="5">
    <location>
        <begin position="526"/>
        <end position="551"/>
    </location>
</feature>
<dbReference type="Gene3D" id="1.20.1740.10">
    <property type="entry name" value="Amino acid/polyamine transporter I"/>
    <property type="match status" value="1"/>
</dbReference>
<dbReference type="AlphaFoldDB" id="A0A8H3IX36"/>
<dbReference type="OrthoDB" id="5982228at2759"/>
<feature type="transmembrane region" description="Helical" evidence="5">
    <location>
        <begin position="353"/>
        <end position="374"/>
    </location>
</feature>
<feature type="transmembrane region" description="Helical" evidence="5">
    <location>
        <begin position="259"/>
        <end position="279"/>
    </location>
</feature>
<dbReference type="Proteomes" id="UP000664521">
    <property type="component" value="Unassembled WGS sequence"/>
</dbReference>
<comment type="caution">
    <text evidence="6">The sequence shown here is derived from an EMBL/GenBank/DDBJ whole genome shotgun (WGS) entry which is preliminary data.</text>
</comment>
<proteinExistence type="predicted"/>
<keyword evidence="7" id="KW-1185">Reference proteome</keyword>
<evidence type="ECO:0000256" key="2">
    <source>
        <dbReference type="ARBA" id="ARBA00022692"/>
    </source>
</evidence>
<feature type="transmembrane region" description="Helical" evidence="5">
    <location>
        <begin position="187"/>
        <end position="209"/>
    </location>
</feature>
<dbReference type="PANTHER" id="PTHR11785">
    <property type="entry name" value="AMINO ACID TRANSPORTER"/>
    <property type="match status" value="1"/>
</dbReference>
<feature type="transmembrane region" description="Helical" evidence="5">
    <location>
        <begin position="563"/>
        <end position="586"/>
    </location>
</feature>
<feature type="transmembrane region" description="Helical" evidence="5">
    <location>
        <begin position="455"/>
        <end position="472"/>
    </location>
</feature>
<evidence type="ECO:0000256" key="1">
    <source>
        <dbReference type="ARBA" id="ARBA00004141"/>
    </source>
</evidence>
<keyword evidence="4 5" id="KW-0472">Membrane</keyword>
<reference evidence="6" key="1">
    <citation type="submission" date="2021-03" db="EMBL/GenBank/DDBJ databases">
        <authorList>
            <person name="Tagirdzhanova G."/>
        </authorList>
    </citation>
    <scope>NUCLEOTIDE SEQUENCE</scope>
</reference>
<organism evidence="6 7">
    <name type="scientific">Heterodermia speciosa</name>
    <dbReference type="NCBI Taxonomy" id="116794"/>
    <lineage>
        <taxon>Eukaryota</taxon>
        <taxon>Fungi</taxon>
        <taxon>Dikarya</taxon>
        <taxon>Ascomycota</taxon>
        <taxon>Pezizomycotina</taxon>
        <taxon>Lecanoromycetes</taxon>
        <taxon>OSLEUM clade</taxon>
        <taxon>Lecanoromycetidae</taxon>
        <taxon>Caliciales</taxon>
        <taxon>Physciaceae</taxon>
        <taxon>Heterodermia</taxon>
    </lineage>
</organism>
<comment type="subcellular location">
    <subcellularLocation>
        <location evidence="1">Membrane</location>
        <topology evidence="1">Multi-pass membrane protein</topology>
    </subcellularLocation>
</comment>
<name>A0A8H3IX36_9LECA</name>